<evidence type="ECO:0000313" key="1">
    <source>
        <dbReference type="EMBL" id="KAA9160551.1"/>
    </source>
</evidence>
<reference evidence="1" key="1">
    <citation type="submission" date="2019-09" db="EMBL/GenBank/DDBJ databases">
        <authorList>
            <person name="Teo W.F.A."/>
            <person name="Duangmal K."/>
        </authorList>
    </citation>
    <scope>NUCLEOTIDE SEQUENCE [LARGE SCALE GENOMIC DNA]</scope>
    <source>
        <strain evidence="1">K81G1</strain>
    </source>
</reference>
<dbReference type="EMBL" id="VMNW02000021">
    <property type="protein sequence ID" value="KAA9160551.1"/>
    <property type="molecule type" value="Genomic_DNA"/>
</dbReference>
<dbReference type="InterPro" id="IPR023846">
    <property type="entry name" value="CHP04042_MSMEG0570"/>
</dbReference>
<sequence>MPEVVFRVRWPDGSVHRCYSPSTVVEEIFSAGRSYPVAEFVALSRKALTQASERVRRSYGFGCAQAAAQLADIERRAAGFTGEDADVVVEGFER</sequence>
<dbReference type="OrthoDB" id="195104at2"/>
<gene>
    <name evidence="1" type="ORF">FPZ12_017110</name>
</gene>
<comment type="caution">
    <text evidence="1">The sequence shown here is derived from an EMBL/GenBank/DDBJ whole genome shotgun (WGS) entry which is preliminary data.</text>
</comment>
<protein>
    <submittedName>
        <fullName evidence="1">MSMEG_0570 family nitrogen starvation response protein</fullName>
    </submittedName>
</protein>
<proteinExistence type="predicted"/>
<accession>A0A5N0V677</accession>
<organism evidence="1 2">
    <name type="scientific">Amycolatopsis acidicola</name>
    <dbReference type="NCBI Taxonomy" id="2596893"/>
    <lineage>
        <taxon>Bacteria</taxon>
        <taxon>Bacillati</taxon>
        <taxon>Actinomycetota</taxon>
        <taxon>Actinomycetes</taxon>
        <taxon>Pseudonocardiales</taxon>
        <taxon>Pseudonocardiaceae</taxon>
        <taxon>Amycolatopsis</taxon>
    </lineage>
</organism>
<dbReference type="AlphaFoldDB" id="A0A5N0V677"/>
<dbReference type="RefSeq" id="WP_144748194.1">
    <property type="nucleotide sequence ID" value="NZ_VMNW02000021.1"/>
</dbReference>
<dbReference type="NCBIfam" id="TIGR04042">
    <property type="entry name" value="MSMEG_0570_fam"/>
    <property type="match status" value="1"/>
</dbReference>
<keyword evidence="2" id="KW-1185">Reference proteome</keyword>
<evidence type="ECO:0000313" key="2">
    <source>
        <dbReference type="Proteomes" id="UP000319769"/>
    </source>
</evidence>
<dbReference type="Proteomes" id="UP000319769">
    <property type="component" value="Unassembled WGS sequence"/>
</dbReference>
<name>A0A5N0V677_9PSEU</name>